<evidence type="ECO:0000313" key="11">
    <source>
        <dbReference type="EMBL" id="KAF2211073.1"/>
    </source>
</evidence>
<evidence type="ECO:0000259" key="10">
    <source>
        <dbReference type="PROSITE" id="PS50011"/>
    </source>
</evidence>
<dbReference type="AlphaFoldDB" id="A0A6A6FCL1"/>
<dbReference type="InterPro" id="IPR011009">
    <property type="entry name" value="Kinase-like_dom_sf"/>
</dbReference>
<dbReference type="SUPFAM" id="SSF56112">
    <property type="entry name" value="Protein kinase-like (PK-like)"/>
    <property type="match status" value="1"/>
</dbReference>
<dbReference type="Pfam" id="PF00069">
    <property type="entry name" value="Pkinase"/>
    <property type="match status" value="1"/>
</dbReference>
<dbReference type="GO" id="GO:0005737">
    <property type="term" value="C:cytoplasm"/>
    <property type="evidence" value="ECO:0007669"/>
    <property type="project" value="TreeGrafter"/>
</dbReference>
<dbReference type="GO" id="GO:0000245">
    <property type="term" value="P:spliceosomal complex assembly"/>
    <property type="evidence" value="ECO:0007669"/>
    <property type="project" value="TreeGrafter"/>
</dbReference>
<evidence type="ECO:0000256" key="8">
    <source>
        <dbReference type="ARBA" id="ARBA00048679"/>
    </source>
</evidence>
<evidence type="ECO:0000313" key="12">
    <source>
        <dbReference type="Proteomes" id="UP000799539"/>
    </source>
</evidence>
<keyword evidence="6" id="KW-0067">ATP-binding</keyword>
<dbReference type="InterPro" id="IPR051334">
    <property type="entry name" value="SRPK"/>
</dbReference>
<dbReference type="GO" id="GO:0005524">
    <property type="term" value="F:ATP binding"/>
    <property type="evidence" value="ECO:0007669"/>
    <property type="project" value="UniProtKB-KW"/>
</dbReference>
<accession>A0A6A6FCL1</accession>
<dbReference type="GO" id="GO:0004674">
    <property type="term" value="F:protein serine/threonine kinase activity"/>
    <property type="evidence" value="ECO:0007669"/>
    <property type="project" value="UniProtKB-KW"/>
</dbReference>
<dbReference type="Proteomes" id="UP000799539">
    <property type="component" value="Unassembled WGS sequence"/>
</dbReference>
<feature type="domain" description="Protein kinase" evidence="10">
    <location>
        <begin position="1"/>
        <end position="355"/>
    </location>
</feature>
<dbReference type="EC" id="2.7.11.1" evidence="1"/>
<keyword evidence="9" id="KW-0732">Signal</keyword>
<evidence type="ECO:0000256" key="9">
    <source>
        <dbReference type="SAM" id="SignalP"/>
    </source>
</evidence>
<dbReference type="PROSITE" id="PS50011">
    <property type="entry name" value="PROTEIN_KINASE_DOM"/>
    <property type="match status" value="1"/>
</dbReference>
<evidence type="ECO:0000256" key="2">
    <source>
        <dbReference type="ARBA" id="ARBA00022527"/>
    </source>
</evidence>
<dbReference type="SMART" id="SM00220">
    <property type="entry name" value="S_TKc"/>
    <property type="match status" value="1"/>
</dbReference>
<sequence>MTGWCPSLLLNALLESSVVLEEETVRGYRPEHYYPVQIGDLFHDRYRVVGKLGYGSASTVWLCHDLQKQSAYVALKVYINSSKKAAGPLRHGHHTCLVHEAAGMNFEELRELVPDETFEPDLIRQSVRSILRGMHFLHSEARVIHTDIQPKNILLGTLDDSAFARFERDEREKPLPRKELPDRTIYISHPMPLTKGPPLLCDLSEARFAQAQNTDLIMPDLYRAPEVILGMHWSYSVDLWGFAMSLWDLFEPKRLFLAKGDDGRYSELHHVAQMVAIMGPPPMEYLQHSERWRLYWDDQGRWKGAIEIPDISLESAEQRLHGEEKVKFLALMRKMLQWRPEDRSSIQDVYVDDWLFADLISSGEVVHD</sequence>
<evidence type="ECO:0000256" key="4">
    <source>
        <dbReference type="ARBA" id="ARBA00022741"/>
    </source>
</evidence>
<evidence type="ECO:0000256" key="1">
    <source>
        <dbReference type="ARBA" id="ARBA00012513"/>
    </source>
</evidence>
<dbReference type="EMBL" id="ML992678">
    <property type="protein sequence ID" value="KAF2211073.1"/>
    <property type="molecule type" value="Genomic_DNA"/>
</dbReference>
<reference evidence="11" key="1">
    <citation type="journal article" date="2020" name="Stud. Mycol.">
        <title>101 Dothideomycetes genomes: a test case for predicting lifestyles and emergence of pathogens.</title>
        <authorList>
            <person name="Haridas S."/>
            <person name="Albert R."/>
            <person name="Binder M."/>
            <person name="Bloem J."/>
            <person name="Labutti K."/>
            <person name="Salamov A."/>
            <person name="Andreopoulos B."/>
            <person name="Baker S."/>
            <person name="Barry K."/>
            <person name="Bills G."/>
            <person name="Bluhm B."/>
            <person name="Cannon C."/>
            <person name="Castanera R."/>
            <person name="Culley D."/>
            <person name="Daum C."/>
            <person name="Ezra D."/>
            <person name="Gonzalez J."/>
            <person name="Henrissat B."/>
            <person name="Kuo A."/>
            <person name="Liang C."/>
            <person name="Lipzen A."/>
            <person name="Lutzoni F."/>
            <person name="Magnuson J."/>
            <person name="Mondo S."/>
            <person name="Nolan M."/>
            <person name="Ohm R."/>
            <person name="Pangilinan J."/>
            <person name="Park H.-J."/>
            <person name="Ramirez L."/>
            <person name="Alfaro M."/>
            <person name="Sun H."/>
            <person name="Tritt A."/>
            <person name="Yoshinaga Y."/>
            <person name="Zwiers L.-H."/>
            <person name="Turgeon B."/>
            <person name="Goodwin S."/>
            <person name="Spatafora J."/>
            <person name="Crous P."/>
            <person name="Grigoriev I."/>
        </authorList>
    </citation>
    <scope>NUCLEOTIDE SEQUENCE</scope>
    <source>
        <strain evidence="11">SCOH1-5</strain>
    </source>
</reference>
<evidence type="ECO:0000256" key="6">
    <source>
        <dbReference type="ARBA" id="ARBA00022840"/>
    </source>
</evidence>
<organism evidence="11 12">
    <name type="scientific">Cercospora zeae-maydis SCOH1-5</name>
    <dbReference type="NCBI Taxonomy" id="717836"/>
    <lineage>
        <taxon>Eukaryota</taxon>
        <taxon>Fungi</taxon>
        <taxon>Dikarya</taxon>
        <taxon>Ascomycota</taxon>
        <taxon>Pezizomycotina</taxon>
        <taxon>Dothideomycetes</taxon>
        <taxon>Dothideomycetidae</taxon>
        <taxon>Mycosphaerellales</taxon>
        <taxon>Mycosphaerellaceae</taxon>
        <taxon>Cercospora</taxon>
    </lineage>
</organism>
<evidence type="ECO:0000256" key="3">
    <source>
        <dbReference type="ARBA" id="ARBA00022679"/>
    </source>
</evidence>
<feature type="chain" id="PRO_5025558336" description="non-specific serine/threonine protein kinase" evidence="9">
    <location>
        <begin position="21"/>
        <end position="368"/>
    </location>
</feature>
<protein>
    <recommendedName>
        <fullName evidence="1">non-specific serine/threonine protein kinase</fullName>
        <ecNumber evidence="1">2.7.11.1</ecNumber>
    </recommendedName>
</protein>
<comment type="catalytic activity">
    <reaction evidence="7">
        <text>L-threonyl-[protein] + ATP = O-phospho-L-threonyl-[protein] + ADP + H(+)</text>
        <dbReference type="Rhea" id="RHEA:46608"/>
        <dbReference type="Rhea" id="RHEA-COMP:11060"/>
        <dbReference type="Rhea" id="RHEA-COMP:11605"/>
        <dbReference type="ChEBI" id="CHEBI:15378"/>
        <dbReference type="ChEBI" id="CHEBI:30013"/>
        <dbReference type="ChEBI" id="CHEBI:30616"/>
        <dbReference type="ChEBI" id="CHEBI:61977"/>
        <dbReference type="ChEBI" id="CHEBI:456216"/>
        <dbReference type="EC" id="2.7.11.1"/>
    </reaction>
</comment>
<keyword evidence="4" id="KW-0547">Nucleotide-binding</keyword>
<evidence type="ECO:0000256" key="7">
    <source>
        <dbReference type="ARBA" id="ARBA00047899"/>
    </source>
</evidence>
<comment type="catalytic activity">
    <reaction evidence="8">
        <text>L-seryl-[protein] + ATP = O-phospho-L-seryl-[protein] + ADP + H(+)</text>
        <dbReference type="Rhea" id="RHEA:17989"/>
        <dbReference type="Rhea" id="RHEA-COMP:9863"/>
        <dbReference type="Rhea" id="RHEA-COMP:11604"/>
        <dbReference type="ChEBI" id="CHEBI:15378"/>
        <dbReference type="ChEBI" id="CHEBI:29999"/>
        <dbReference type="ChEBI" id="CHEBI:30616"/>
        <dbReference type="ChEBI" id="CHEBI:83421"/>
        <dbReference type="ChEBI" id="CHEBI:456216"/>
        <dbReference type="EC" id="2.7.11.1"/>
    </reaction>
</comment>
<evidence type="ECO:0000256" key="5">
    <source>
        <dbReference type="ARBA" id="ARBA00022777"/>
    </source>
</evidence>
<gene>
    <name evidence="11" type="ORF">CERZMDRAFT_112879</name>
</gene>
<feature type="signal peptide" evidence="9">
    <location>
        <begin position="1"/>
        <end position="20"/>
    </location>
</feature>
<dbReference type="OrthoDB" id="5979581at2759"/>
<dbReference type="InterPro" id="IPR000719">
    <property type="entry name" value="Prot_kinase_dom"/>
</dbReference>
<dbReference type="Gene3D" id="3.30.200.20">
    <property type="entry name" value="Phosphorylase Kinase, domain 1"/>
    <property type="match status" value="1"/>
</dbReference>
<name>A0A6A6FCL1_9PEZI</name>
<dbReference type="PANTHER" id="PTHR47634:SF9">
    <property type="entry name" value="PROTEIN KINASE DOMAIN-CONTAINING PROTEIN-RELATED"/>
    <property type="match status" value="1"/>
</dbReference>
<keyword evidence="3" id="KW-0808">Transferase</keyword>
<proteinExistence type="predicted"/>
<keyword evidence="2" id="KW-0723">Serine/threonine-protein kinase</keyword>
<dbReference type="GO" id="GO:0050684">
    <property type="term" value="P:regulation of mRNA processing"/>
    <property type="evidence" value="ECO:0007669"/>
    <property type="project" value="TreeGrafter"/>
</dbReference>
<dbReference type="PANTHER" id="PTHR47634">
    <property type="entry name" value="PROTEIN KINASE DOMAIN-CONTAINING PROTEIN-RELATED"/>
    <property type="match status" value="1"/>
</dbReference>
<dbReference type="Gene3D" id="1.10.510.10">
    <property type="entry name" value="Transferase(Phosphotransferase) domain 1"/>
    <property type="match status" value="1"/>
</dbReference>
<keyword evidence="5" id="KW-0418">Kinase</keyword>
<dbReference type="GO" id="GO:0005634">
    <property type="term" value="C:nucleus"/>
    <property type="evidence" value="ECO:0007669"/>
    <property type="project" value="TreeGrafter"/>
</dbReference>
<keyword evidence="12" id="KW-1185">Reference proteome</keyword>